<evidence type="ECO:0000256" key="14">
    <source>
        <dbReference type="SAM" id="SignalP"/>
    </source>
</evidence>
<dbReference type="InterPro" id="IPR023828">
    <property type="entry name" value="Peptidase_S8_Ser-AS"/>
</dbReference>
<feature type="compositionally biased region" description="Low complexity" evidence="12">
    <location>
        <begin position="386"/>
        <end position="398"/>
    </location>
</feature>
<dbReference type="Pfam" id="PF00082">
    <property type="entry name" value="Peptidase_S8"/>
    <property type="match status" value="1"/>
</dbReference>
<evidence type="ECO:0000313" key="17">
    <source>
        <dbReference type="Proteomes" id="UP000036513"/>
    </source>
</evidence>
<evidence type="ECO:0000256" key="11">
    <source>
        <dbReference type="RuleBase" id="RU003355"/>
    </source>
</evidence>
<evidence type="ECO:0000256" key="5">
    <source>
        <dbReference type="ARBA" id="ARBA00022692"/>
    </source>
</evidence>
<dbReference type="AlphaFoldDB" id="A0A0J6YF19"/>
<keyword evidence="8 13" id="KW-1133">Transmembrane helix</keyword>
<keyword evidence="4 10" id="KW-0645">Protease</keyword>
<feature type="active site" description="Charge relay system" evidence="10">
    <location>
        <position position="89"/>
    </location>
</feature>
<comment type="caution">
    <text evidence="16">The sequence shown here is derived from an EMBL/GenBank/DDBJ whole genome shotgun (WGS) entry which is preliminary data.</text>
</comment>
<dbReference type="PRINTS" id="PR00723">
    <property type="entry name" value="SUBTILISIN"/>
</dbReference>
<dbReference type="EMBL" id="JYNL01000054">
    <property type="protein sequence ID" value="KMO71441.1"/>
    <property type="molecule type" value="Genomic_DNA"/>
</dbReference>
<evidence type="ECO:0000256" key="8">
    <source>
        <dbReference type="ARBA" id="ARBA00022989"/>
    </source>
</evidence>
<dbReference type="Proteomes" id="UP000036513">
    <property type="component" value="Unassembled WGS sequence"/>
</dbReference>
<keyword evidence="17" id="KW-1185">Reference proteome</keyword>
<dbReference type="InterPro" id="IPR022398">
    <property type="entry name" value="Peptidase_S8_His-AS"/>
</dbReference>
<dbReference type="PROSITE" id="PS00137">
    <property type="entry name" value="SUBTILASE_HIS"/>
    <property type="match status" value="1"/>
</dbReference>
<dbReference type="PROSITE" id="PS00136">
    <property type="entry name" value="SUBTILASE_ASP"/>
    <property type="match status" value="1"/>
</dbReference>
<keyword evidence="6 10" id="KW-0378">Hydrolase</keyword>
<dbReference type="PANTHER" id="PTHR43806:SF11">
    <property type="entry name" value="CEREVISIN-RELATED"/>
    <property type="match status" value="1"/>
</dbReference>
<dbReference type="PROSITE" id="PS00138">
    <property type="entry name" value="SUBTILASE_SER"/>
    <property type="match status" value="1"/>
</dbReference>
<feature type="chain" id="PRO_5005285031" evidence="14">
    <location>
        <begin position="26"/>
        <end position="438"/>
    </location>
</feature>
<feature type="transmembrane region" description="Helical" evidence="13">
    <location>
        <begin position="407"/>
        <end position="425"/>
    </location>
</feature>
<dbReference type="InterPro" id="IPR036852">
    <property type="entry name" value="Peptidase_S8/S53_dom_sf"/>
</dbReference>
<evidence type="ECO:0000256" key="10">
    <source>
        <dbReference type="PROSITE-ProRule" id="PRU01240"/>
    </source>
</evidence>
<proteinExistence type="inferred from homology"/>
<comment type="similarity">
    <text evidence="2 10 11">Belongs to the peptidase S8 family.</text>
</comment>
<organism evidence="16 17">
    <name type="scientific">Mycolicibacterium chlorophenolicum</name>
    <dbReference type="NCBI Taxonomy" id="37916"/>
    <lineage>
        <taxon>Bacteria</taxon>
        <taxon>Bacillati</taxon>
        <taxon>Actinomycetota</taxon>
        <taxon>Actinomycetes</taxon>
        <taxon>Mycobacteriales</taxon>
        <taxon>Mycobacteriaceae</taxon>
        <taxon>Mycolicibacterium</taxon>
    </lineage>
</organism>
<dbReference type="GO" id="GO:0005886">
    <property type="term" value="C:plasma membrane"/>
    <property type="evidence" value="ECO:0007669"/>
    <property type="project" value="UniProtKB-SubCell"/>
</dbReference>
<dbReference type="PROSITE" id="PS51892">
    <property type="entry name" value="SUBTILASE"/>
    <property type="match status" value="1"/>
</dbReference>
<keyword evidence="9 13" id="KW-0472">Membrane</keyword>
<gene>
    <name evidence="16" type="primary">apr</name>
    <name evidence="16" type="ORF">MCHLDSM_04523</name>
</gene>
<dbReference type="NCBIfam" id="TIGR03921">
    <property type="entry name" value="T7SS_mycosin"/>
    <property type="match status" value="1"/>
</dbReference>
<dbReference type="GO" id="GO:0006508">
    <property type="term" value="P:proteolysis"/>
    <property type="evidence" value="ECO:0007669"/>
    <property type="project" value="UniProtKB-KW"/>
</dbReference>
<feature type="active site" description="Charge relay system" evidence="10">
    <location>
        <position position="319"/>
    </location>
</feature>
<evidence type="ECO:0000256" key="6">
    <source>
        <dbReference type="ARBA" id="ARBA00022801"/>
    </source>
</evidence>
<dbReference type="SUPFAM" id="SSF52743">
    <property type="entry name" value="Subtilisin-like"/>
    <property type="match status" value="1"/>
</dbReference>
<dbReference type="STRING" id="37916.MCHLDSM_04523"/>
<evidence type="ECO:0000259" key="15">
    <source>
        <dbReference type="Pfam" id="PF00082"/>
    </source>
</evidence>
<evidence type="ECO:0000256" key="12">
    <source>
        <dbReference type="SAM" id="MobiDB-lite"/>
    </source>
</evidence>
<dbReference type="PATRIC" id="fig|37916.4.peg.4505"/>
<dbReference type="EC" id="3.4.21.62" evidence="16"/>
<evidence type="ECO:0000256" key="4">
    <source>
        <dbReference type="ARBA" id="ARBA00022670"/>
    </source>
</evidence>
<dbReference type="GO" id="GO:0004252">
    <property type="term" value="F:serine-type endopeptidase activity"/>
    <property type="evidence" value="ECO:0007669"/>
    <property type="project" value="UniProtKB-UniRule"/>
</dbReference>
<dbReference type="InterPro" id="IPR050131">
    <property type="entry name" value="Peptidase_S8_subtilisin-like"/>
</dbReference>
<evidence type="ECO:0000256" key="3">
    <source>
        <dbReference type="ARBA" id="ARBA00022475"/>
    </source>
</evidence>
<evidence type="ECO:0000256" key="1">
    <source>
        <dbReference type="ARBA" id="ARBA00004162"/>
    </source>
</evidence>
<dbReference type="PANTHER" id="PTHR43806">
    <property type="entry name" value="PEPTIDASE S8"/>
    <property type="match status" value="1"/>
</dbReference>
<feature type="signal peptide" evidence="14">
    <location>
        <begin position="1"/>
        <end position="25"/>
    </location>
</feature>
<dbReference type="InterPro" id="IPR000209">
    <property type="entry name" value="Peptidase_S8/S53_dom"/>
</dbReference>
<evidence type="ECO:0000256" key="13">
    <source>
        <dbReference type="SAM" id="Phobius"/>
    </source>
</evidence>
<dbReference type="SMR" id="A0A0J6YF19"/>
<evidence type="ECO:0000256" key="7">
    <source>
        <dbReference type="ARBA" id="ARBA00022825"/>
    </source>
</evidence>
<dbReference type="InterPro" id="IPR015500">
    <property type="entry name" value="Peptidase_S8_subtilisin-rel"/>
</dbReference>
<feature type="domain" description="Peptidase S8/S53" evidence="15">
    <location>
        <begin position="80"/>
        <end position="365"/>
    </location>
</feature>
<keyword evidence="14" id="KW-0732">Signal</keyword>
<keyword evidence="7 10" id="KW-0720">Serine protease</keyword>
<reference evidence="16 17" key="1">
    <citation type="journal article" date="2015" name="Genome Biol. Evol.">
        <title>Characterization of Three Mycobacterium spp. with Potential Use in Bioremediation by Genome Sequencing and Comparative Genomics.</title>
        <authorList>
            <person name="Das S."/>
            <person name="Pettersson B.M."/>
            <person name="Behra P.R."/>
            <person name="Ramesh M."/>
            <person name="Dasgupta S."/>
            <person name="Bhattacharya A."/>
            <person name="Kirsebom L.A."/>
        </authorList>
    </citation>
    <scope>NUCLEOTIDE SEQUENCE [LARGE SCALE GENOMIC DNA]</scope>
    <source>
        <strain evidence="16 17">DSM 43826</strain>
    </source>
</reference>
<dbReference type="InterPro" id="IPR023827">
    <property type="entry name" value="Peptidase_S8_Asp-AS"/>
</dbReference>
<keyword evidence="5 13" id="KW-0812">Transmembrane</keyword>
<keyword evidence="3" id="KW-1003">Cell membrane</keyword>
<evidence type="ECO:0000256" key="9">
    <source>
        <dbReference type="ARBA" id="ARBA00023136"/>
    </source>
</evidence>
<evidence type="ECO:0000313" key="16">
    <source>
        <dbReference type="EMBL" id="KMO71441.1"/>
    </source>
</evidence>
<sequence length="438" mass="43624" precursor="true">MSRLGRVFAVTALTTGLTPAPTAQAAVTPPPIDESMLPAAGPARPPRPTEQREDCVATRAPTGRGRILDDLPTVWALTRGAGQTVAVIDTGVARHRRLPHLVAGGDFVAEADGTADCDGHGTLVAGIIAAAPDPADPRGFGGIAPEVSLLSIRQSSNKFRYTDEVGPGVGDVETLASAVRLAADLGATVINISSVACLSADGGLDDRALGAALAYAVDVTNTVVVSAAGNVGAAGQCPGQNHWDTAGGDAVSVVASPAWYDDYVLTVGSAAADGSASDFSLAGPWVDVAAPGENIVSLAAAGDGLVDSSPSGNALSGTSYAAPLVTGIAALVRTRHPELTARQVMARIEDTARHPAAGWDPAVGRGVVDVLAAVGDAAPSSPPRPATALSDSPRATRPTAAAAPARGVLLCAGLVGGVAVLCAALRRSRPRGDDVSAG</sequence>
<feature type="active site" description="Charge relay system" evidence="10">
    <location>
        <position position="120"/>
    </location>
</feature>
<feature type="region of interest" description="Disordered" evidence="12">
    <location>
        <begin position="376"/>
        <end position="398"/>
    </location>
</feature>
<protein>
    <submittedName>
        <fullName evidence="16">Subtilisin DY</fullName>
        <ecNumber evidence="16">3.4.21.62</ecNumber>
    </submittedName>
</protein>
<feature type="region of interest" description="Disordered" evidence="12">
    <location>
        <begin position="21"/>
        <end position="63"/>
    </location>
</feature>
<accession>A0A0J6YF19</accession>
<feature type="compositionally biased region" description="Basic and acidic residues" evidence="12">
    <location>
        <begin position="47"/>
        <end position="56"/>
    </location>
</feature>
<dbReference type="RefSeq" id="WP_048471850.1">
    <property type="nucleotide sequence ID" value="NZ_JYNL01000054.1"/>
</dbReference>
<evidence type="ECO:0000256" key="2">
    <source>
        <dbReference type="ARBA" id="ARBA00011073"/>
    </source>
</evidence>
<name>A0A0J6YF19_9MYCO</name>
<dbReference type="InterPro" id="IPR023834">
    <property type="entry name" value="T7SS_pept_S8A_mycosin"/>
</dbReference>
<dbReference type="Gene3D" id="3.40.50.200">
    <property type="entry name" value="Peptidase S8/S53 domain"/>
    <property type="match status" value="1"/>
</dbReference>
<comment type="subcellular location">
    <subcellularLocation>
        <location evidence="1">Cell membrane</location>
        <topology evidence="1">Single-pass membrane protein</topology>
    </subcellularLocation>
</comment>